<gene>
    <name evidence="3" type="ORF">DW972_12615</name>
</gene>
<organism evidence="3 4">
    <name type="scientific">Anaerobutyricum hallii</name>
    <dbReference type="NCBI Taxonomy" id="39488"/>
    <lineage>
        <taxon>Bacteria</taxon>
        <taxon>Bacillati</taxon>
        <taxon>Bacillota</taxon>
        <taxon>Clostridia</taxon>
        <taxon>Lachnospirales</taxon>
        <taxon>Lachnospiraceae</taxon>
        <taxon>Anaerobutyricum</taxon>
    </lineage>
</organism>
<comment type="caution">
    <text evidence="3">The sequence shown here is derived from an EMBL/GenBank/DDBJ whole genome shotgun (WGS) entry which is preliminary data.</text>
</comment>
<dbReference type="AlphaFoldDB" id="A0A413PSF9"/>
<name>A0A413PSF9_9FIRM</name>
<dbReference type="EMBL" id="QSEP01000110">
    <property type="protein sequence ID" value="RGZ79254.1"/>
    <property type="molecule type" value="Genomic_DNA"/>
</dbReference>
<dbReference type="CDD" id="cd03801">
    <property type="entry name" value="GT4_PimA-like"/>
    <property type="match status" value="1"/>
</dbReference>
<dbReference type="InterPro" id="IPR050194">
    <property type="entry name" value="Glycosyltransferase_grp1"/>
</dbReference>
<keyword evidence="1" id="KW-0812">Transmembrane</keyword>
<feature type="domain" description="Glycosyl transferase family 1" evidence="2">
    <location>
        <begin position="170"/>
        <end position="314"/>
    </location>
</feature>
<dbReference type="Gene3D" id="3.40.50.2000">
    <property type="entry name" value="Glycogen Phosphorylase B"/>
    <property type="match status" value="2"/>
</dbReference>
<protein>
    <submittedName>
        <fullName evidence="3">Glycosyltransferase family 1 protein</fullName>
    </submittedName>
</protein>
<dbReference type="InterPro" id="IPR001296">
    <property type="entry name" value="Glyco_trans_1"/>
</dbReference>
<keyword evidence="1" id="KW-0472">Membrane</keyword>
<keyword evidence="1" id="KW-1133">Transmembrane helix</keyword>
<sequence length="316" mass="35875">MKHKNKEKVLMCCSELSVKGGMVSVVKNYLNYPDWDNYEIVYIPTHTEKNKIIVAAYFAIAYIKILCTVLTKNIKIAHLHTAERGSFFRKAILVRTLKKLGVKTIMHHHAAEFEEFYAQLSDSKKEYVKETLEMTDLNIVLSRRLISMITSKAPNAKVEVLYNAVPTYQNNPRNKEAKNVLFLGRLGKRKGTYDLLHAIKNIERDLPSDVKFYLCGDGDIEGINNEIDKLNISKWIAHVGWIDSNEKQEIYKNIAINVLPSYNEGLPMSILETMAYGIPSITTNIASIPEVVVDGVNGFLINPGDIDALSDKLKYY</sequence>
<evidence type="ECO:0000259" key="2">
    <source>
        <dbReference type="Pfam" id="PF00534"/>
    </source>
</evidence>
<evidence type="ECO:0000313" key="3">
    <source>
        <dbReference type="EMBL" id="RGZ79254.1"/>
    </source>
</evidence>
<evidence type="ECO:0000313" key="4">
    <source>
        <dbReference type="Proteomes" id="UP000286561"/>
    </source>
</evidence>
<dbReference type="SUPFAM" id="SSF53756">
    <property type="entry name" value="UDP-Glycosyltransferase/glycogen phosphorylase"/>
    <property type="match status" value="1"/>
</dbReference>
<proteinExistence type="predicted"/>
<dbReference type="PANTHER" id="PTHR45947:SF15">
    <property type="entry name" value="TEICHURONIC ACID BIOSYNTHESIS GLYCOSYLTRANSFERASE TUAC-RELATED"/>
    <property type="match status" value="1"/>
</dbReference>
<reference evidence="3 4" key="1">
    <citation type="submission" date="2018-08" db="EMBL/GenBank/DDBJ databases">
        <title>A genome reference for cultivated species of the human gut microbiota.</title>
        <authorList>
            <person name="Zou Y."/>
            <person name="Xue W."/>
            <person name="Luo G."/>
        </authorList>
    </citation>
    <scope>NUCLEOTIDE SEQUENCE [LARGE SCALE GENOMIC DNA]</scope>
    <source>
        <strain evidence="3 4">AM48-23BH</strain>
    </source>
</reference>
<evidence type="ECO:0000256" key="1">
    <source>
        <dbReference type="SAM" id="Phobius"/>
    </source>
</evidence>
<feature type="transmembrane region" description="Helical" evidence="1">
    <location>
        <begin position="52"/>
        <end position="71"/>
    </location>
</feature>
<dbReference type="Proteomes" id="UP000286561">
    <property type="component" value="Unassembled WGS sequence"/>
</dbReference>
<dbReference type="PANTHER" id="PTHR45947">
    <property type="entry name" value="SULFOQUINOVOSYL TRANSFERASE SQD2"/>
    <property type="match status" value="1"/>
</dbReference>
<keyword evidence="3" id="KW-0808">Transferase</keyword>
<dbReference type="GO" id="GO:0016757">
    <property type="term" value="F:glycosyltransferase activity"/>
    <property type="evidence" value="ECO:0007669"/>
    <property type="project" value="InterPro"/>
</dbReference>
<accession>A0A413PSF9</accession>
<dbReference type="Pfam" id="PF00534">
    <property type="entry name" value="Glycos_transf_1"/>
    <property type="match status" value="1"/>
</dbReference>
<dbReference type="RefSeq" id="WP_118329679.1">
    <property type="nucleotide sequence ID" value="NZ_QSEP01000110.1"/>
</dbReference>